<evidence type="ECO:0000256" key="1">
    <source>
        <dbReference type="SAM" id="MobiDB-lite"/>
    </source>
</evidence>
<dbReference type="EMBL" id="PZQS01000014">
    <property type="protein sequence ID" value="PVD19025.1"/>
    <property type="molecule type" value="Genomic_DNA"/>
</dbReference>
<sequence>MTLTRCTRKTRPKDNLSQQRGQTPLSRDPSQQFNQQSRPDGFKYDHTLFLFRVCEQKRSYTTNSAAASG</sequence>
<name>A0A2T7NCZ2_POMCA</name>
<organism evidence="2 3">
    <name type="scientific">Pomacea canaliculata</name>
    <name type="common">Golden apple snail</name>
    <dbReference type="NCBI Taxonomy" id="400727"/>
    <lineage>
        <taxon>Eukaryota</taxon>
        <taxon>Metazoa</taxon>
        <taxon>Spiralia</taxon>
        <taxon>Lophotrochozoa</taxon>
        <taxon>Mollusca</taxon>
        <taxon>Gastropoda</taxon>
        <taxon>Caenogastropoda</taxon>
        <taxon>Architaenioglossa</taxon>
        <taxon>Ampullarioidea</taxon>
        <taxon>Ampullariidae</taxon>
        <taxon>Pomacea</taxon>
    </lineage>
</organism>
<feature type="region of interest" description="Disordered" evidence="1">
    <location>
        <begin position="1"/>
        <end position="41"/>
    </location>
</feature>
<dbReference type="AlphaFoldDB" id="A0A2T7NCZ2"/>
<keyword evidence="3" id="KW-1185">Reference proteome</keyword>
<proteinExistence type="predicted"/>
<accession>A0A2T7NCZ2</accession>
<feature type="compositionally biased region" description="Polar residues" evidence="1">
    <location>
        <begin position="15"/>
        <end position="38"/>
    </location>
</feature>
<feature type="compositionally biased region" description="Basic residues" evidence="1">
    <location>
        <begin position="1"/>
        <end position="11"/>
    </location>
</feature>
<evidence type="ECO:0000313" key="3">
    <source>
        <dbReference type="Proteomes" id="UP000245119"/>
    </source>
</evidence>
<dbReference type="Proteomes" id="UP000245119">
    <property type="component" value="Linkage Group LG14"/>
</dbReference>
<reference evidence="2 3" key="1">
    <citation type="submission" date="2018-04" db="EMBL/GenBank/DDBJ databases">
        <title>The genome of golden apple snail Pomacea canaliculata provides insight into stress tolerance and invasive adaptation.</title>
        <authorList>
            <person name="Liu C."/>
            <person name="Liu B."/>
            <person name="Ren Y."/>
            <person name="Zhang Y."/>
            <person name="Wang H."/>
            <person name="Li S."/>
            <person name="Jiang F."/>
            <person name="Yin L."/>
            <person name="Zhang G."/>
            <person name="Qian W."/>
            <person name="Fan W."/>
        </authorList>
    </citation>
    <scope>NUCLEOTIDE SEQUENCE [LARGE SCALE GENOMIC DNA]</scope>
    <source>
        <strain evidence="2">SZHN2017</strain>
        <tissue evidence="2">Muscle</tissue>
    </source>
</reference>
<gene>
    <name evidence="2" type="ORF">C0Q70_21584</name>
</gene>
<comment type="caution">
    <text evidence="2">The sequence shown here is derived from an EMBL/GenBank/DDBJ whole genome shotgun (WGS) entry which is preliminary data.</text>
</comment>
<protein>
    <submittedName>
        <fullName evidence="2">Uncharacterized protein</fullName>
    </submittedName>
</protein>
<evidence type="ECO:0000313" key="2">
    <source>
        <dbReference type="EMBL" id="PVD19025.1"/>
    </source>
</evidence>